<feature type="compositionally biased region" description="Low complexity" evidence="1">
    <location>
        <begin position="60"/>
        <end position="72"/>
    </location>
</feature>
<dbReference type="Proteomes" id="UP000053144">
    <property type="component" value="Chromosome 10"/>
</dbReference>
<reference evidence="3" key="1">
    <citation type="journal article" date="2015" name="Proc. Natl. Acad. Sci. U.S.A.">
        <title>Genome sequencing of adzuki bean (Vigna angularis) provides insight into high starch and low fat accumulation and domestication.</title>
        <authorList>
            <person name="Yang K."/>
            <person name="Tian Z."/>
            <person name="Chen C."/>
            <person name="Luo L."/>
            <person name="Zhao B."/>
            <person name="Wang Z."/>
            <person name="Yu L."/>
            <person name="Li Y."/>
            <person name="Sun Y."/>
            <person name="Li W."/>
            <person name="Chen Y."/>
            <person name="Li Y."/>
            <person name="Zhang Y."/>
            <person name="Ai D."/>
            <person name="Zhao J."/>
            <person name="Shang C."/>
            <person name="Ma Y."/>
            <person name="Wu B."/>
            <person name="Wang M."/>
            <person name="Gao L."/>
            <person name="Sun D."/>
            <person name="Zhang P."/>
            <person name="Guo F."/>
            <person name="Wang W."/>
            <person name="Li Y."/>
            <person name="Wang J."/>
            <person name="Varshney R.K."/>
            <person name="Wang J."/>
            <person name="Ling H.Q."/>
            <person name="Wan P."/>
        </authorList>
    </citation>
    <scope>NUCLEOTIDE SEQUENCE</scope>
    <source>
        <strain evidence="3">cv. Jingnong 6</strain>
    </source>
</reference>
<evidence type="ECO:0000313" key="2">
    <source>
        <dbReference type="EMBL" id="KOM55939.1"/>
    </source>
</evidence>
<name>A0A0L9VMK5_PHAAN</name>
<proteinExistence type="predicted"/>
<feature type="region of interest" description="Disordered" evidence="1">
    <location>
        <begin position="18"/>
        <end position="95"/>
    </location>
</feature>
<gene>
    <name evidence="2" type="ORF">LR48_Vigan10g183100</name>
</gene>
<accession>A0A0L9VMK5</accession>
<protein>
    <submittedName>
        <fullName evidence="2">Uncharacterized protein</fullName>
    </submittedName>
</protein>
<dbReference type="EMBL" id="CM003380">
    <property type="protein sequence ID" value="KOM55939.1"/>
    <property type="molecule type" value="Genomic_DNA"/>
</dbReference>
<dbReference type="Gramene" id="KOM55939">
    <property type="protein sequence ID" value="KOM55939"/>
    <property type="gene ID" value="LR48_Vigan10g183100"/>
</dbReference>
<evidence type="ECO:0000313" key="3">
    <source>
        <dbReference type="Proteomes" id="UP000053144"/>
    </source>
</evidence>
<sequence length="157" mass="17959">MRLYQGYCMVSKYLPRRRRSRRKEKDERCGGSDQGKWCSKSGAAGAVRRGWCSSGVDESNGGTNTTATEAEAPMQDAPWTTGERKASPRRRMLRQGRRAAKVALSKLAKKRNPFENCEEEEDFHMKIQDETATLPEESWFVYGLPKKDEIDKYISSR</sequence>
<organism evidence="2 3">
    <name type="scientific">Phaseolus angularis</name>
    <name type="common">Azuki bean</name>
    <name type="synonym">Vigna angularis</name>
    <dbReference type="NCBI Taxonomy" id="3914"/>
    <lineage>
        <taxon>Eukaryota</taxon>
        <taxon>Viridiplantae</taxon>
        <taxon>Streptophyta</taxon>
        <taxon>Embryophyta</taxon>
        <taxon>Tracheophyta</taxon>
        <taxon>Spermatophyta</taxon>
        <taxon>Magnoliopsida</taxon>
        <taxon>eudicotyledons</taxon>
        <taxon>Gunneridae</taxon>
        <taxon>Pentapetalae</taxon>
        <taxon>rosids</taxon>
        <taxon>fabids</taxon>
        <taxon>Fabales</taxon>
        <taxon>Fabaceae</taxon>
        <taxon>Papilionoideae</taxon>
        <taxon>50 kb inversion clade</taxon>
        <taxon>NPAAA clade</taxon>
        <taxon>indigoferoid/millettioid clade</taxon>
        <taxon>Phaseoleae</taxon>
        <taxon>Vigna</taxon>
    </lineage>
</organism>
<dbReference type="AlphaFoldDB" id="A0A0L9VMK5"/>
<evidence type="ECO:0000256" key="1">
    <source>
        <dbReference type="SAM" id="MobiDB-lite"/>
    </source>
</evidence>